<evidence type="ECO:0000313" key="7">
    <source>
        <dbReference type="EMBL" id="ABX07466.1"/>
    </source>
</evidence>
<dbReference type="InterPro" id="IPR009057">
    <property type="entry name" value="Homeodomain-like_sf"/>
</dbReference>
<dbReference type="KEGG" id="hau:Haur_4836"/>
<dbReference type="Proteomes" id="UP000000787">
    <property type="component" value="Chromosome"/>
</dbReference>
<dbReference type="HOGENOM" id="CLU_069356_17_1_0"/>
<dbReference type="BioCyc" id="HAUR316274:GHYA-4895-MONOMER"/>
<evidence type="ECO:0000256" key="5">
    <source>
        <dbReference type="SAM" id="MobiDB-lite"/>
    </source>
</evidence>
<dbReference type="PANTHER" id="PTHR30055">
    <property type="entry name" value="HTH-TYPE TRANSCRIPTIONAL REGULATOR RUTR"/>
    <property type="match status" value="1"/>
</dbReference>
<dbReference type="InterPro" id="IPR049445">
    <property type="entry name" value="TetR_SbtR-like_C"/>
</dbReference>
<keyword evidence="1" id="KW-0805">Transcription regulation</keyword>
<dbReference type="PANTHER" id="PTHR30055:SF234">
    <property type="entry name" value="HTH-TYPE TRANSCRIPTIONAL REGULATOR BETI"/>
    <property type="match status" value="1"/>
</dbReference>
<dbReference type="InterPro" id="IPR036271">
    <property type="entry name" value="Tet_transcr_reg_TetR-rel_C_sf"/>
</dbReference>
<dbReference type="STRING" id="316274.Haur_4836"/>
<dbReference type="InterPro" id="IPR001647">
    <property type="entry name" value="HTH_TetR"/>
</dbReference>
<dbReference type="InParanoid" id="A9B303"/>
<dbReference type="SUPFAM" id="SSF48498">
    <property type="entry name" value="Tetracyclin repressor-like, C-terminal domain"/>
    <property type="match status" value="1"/>
</dbReference>
<dbReference type="PROSITE" id="PS50977">
    <property type="entry name" value="HTH_TETR_2"/>
    <property type="match status" value="1"/>
</dbReference>
<evidence type="ECO:0000256" key="2">
    <source>
        <dbReference type="ARBA" id="ARBA00023125"/>
    </source>
</evidence>
<dbReference type="Pfam" id="PF00440">
    <property type="entry name" value="TetR_N"/>
    <property type="match status" value="1"/>
</dbReference>
<feature type="DNA-binding region" description="H-T-H motif" evidence="4">
    <location>
        <begin position="42"/>
        <end position="61"/>
    </location>
</feature>
<evidence type="ECO:0000256" key="1">
    <source>
        <dbReference type="ARBA" id="ARBA00023015"/>
    </source>
</evidence>
<proteinExistence type="predicted"/>
<evidence type="ECO:0000313" key="8">
    <source>
        <dbReference type="Proteomes" id="UP000000787"/>
    </source>
</evidence>
<dbReference type="SUPFAM" id="SSF46689">
    <property type="entry name" value="Homeodomain-like"/>
    <property type="match status" value="1"/>
</dbReference>
<dbReference type="Pfam" id="PF21597">
    <property type="entry name" value="TetR_C_43"/>
    <property type="match status" value="1"/>
</dbReference>
<evidence type="ECO:0000256" key="4">
    <source>
        <dbReference type="PROSITE-ProRule" id="PRU00335"/>
    </source>
</evidence>
<dbReference type="GO" id="GO:0003700">
    <property type="term" value="F:DNA-binding transcription factor activity"/>
    <property type="evidence" value="ECO:0007669"/>
    <property type="project" value="TreeGrafter"/>
</dbReference>
<feature type="compositionally biased region" description="Polar residues" evidence="5">
    <location>
        <begin position="14"/>
        <end position="23"/>
    </location>
</feature>
<keyword evidence="8" id="KW-1185">Reference proteome</keyword>
<feature type="region of interest" description="Disordered" evidence="5">
    <location>
        <begin position="1"/>
        <end position="24"/>
    </location>
</feature>
<feature type="domain" description="HTH tetR-type" evidence="6">
    <location>
        <begin position="20"/>
        <end position="79"/>
    </location>
</feature>
<gene>
    <name evidence="7" type="ordered locus">Haur_4836</name>
</gene>
<reference evidence="7 8" key="1">
    <citation type="journal article" date="2011" name="Stand. Genomic Sci.">
        <title>Complete genome sequence of the filamentous gliding predatory bacterium Herpetosiphon aurantiacus type strain (114-95(T)).</title>
        <authorList>
            <person name="Kiss H."/>
            <person name="Nett M."/>
            <person name="Domin N."/>
            <person name="Martin K."/>
            <person name="Maresca J.A."/>
            <person name="Copeland A."/>
            <person name="Lapidus A."/>
            <person name="Lucas S."/>
            <person name="Berry K.W."/>
            <person name="Glavina Del Rio T."/>
            <person name="Dalin E."/>
            <person name="Tice H."/>
            <person name="Pitluck S."/>
            <person name="Richardson P."/>
            <person name="Bruce D."/>
            <person name="Goodwin L."/>
            <person name="Han C."/>
            <person name="Detter J.C."/>
            <person name="Schmutz J."/>
            <person name="Brettin T."/>
            <person name="Land M."/>
            <person name="Hauser L."/>
            <person name="Kyrpides N.C."/>
            <person name="Ivanova N."/>
            <person name="Goker M."/>
            <person name="Woyke T."/>
            <person name="Klenk H.P."/>
            <person name="Bryant D.A."/>
        </authorList>
    </citation>
    <scope>NUCLEOTIDE SEQUENCE [LARGE SCALE GENOMIC DNA]</scope>
    <source>
        <strain evidence="8">ATCC 23779 / DSM 785 / 114-95</strain>
    </source>
</reference>
<dbReference type="PRINTS" id="PR00455">
    <property type="entry name" value="HTHTETR"/>
</dbReference>
<dbReference type="AlphaFoldDB" id="A9B303"/>
<dbReference type="eggNOG" id="COG1309">
    <property type="taxonomic scope" value="Bacteria"/>
</dbReference>
<protein>
    <submittedName>
        <fullName evidence="7">Transcriptional regulator, TetR family</fullName>
    </submittedName>
</protein>
<organism evidence="7 8">
    <name type="scientific">Herpetosiphon aurantiacus (strain ATCC 23779 / DSM 785 / 114-95)</name>
    <dbReference type="NCBI Taxonomy" id="316274"/>
    <lineage>
        <taxon>Bacteria</taxon>
        <taxon>Bacillati</taxon>
        <taxon>Chloroflexota</taxon>
        <taxon>Chloroflexia</taxon>
        <taxon>Herpetosiphonales</taxon>
        <taxon>Herpetosiphonaceae</taxon>
        <taxon>Herpetosiphon</taxon>
    </lineage>
</organism>
<evidence type="ECO:0000256" key="3">
    <source>
        <dbReference type="ARBA" id="ARBA00023163"/>
    </source>
</evidence>
<keyword evidence="3" id="KW-0804">Transcription</keyword>
<dbReference type="GO" id="GO:0000976">
    <property type="term" value="F:transcription cis-regulatory region binding"/>
    <property type="evidence" value="ECO:0007669"/>
    <property type="project" value="TreeGrafter"/>
</dbReference>
<dbReference type="InterPro" id="IPR050109">
    <property type="entry name" value="HTH-type_TetR-like_transc_reg"/>
</dbReference>
<accession>A9B303</accession>
<evidence type="ECO:0000259" key="6">
    <source>
        <dbReference type="PROSITE" id="PS50977"/>
    </source>
</evidence>
<sequence>MMTDDLKSPKKPSAQRSDAQQNHGRIMAAAKARFASDGPSAAMDAIARDAGVAVGTLYHHFGSKEGLLNLVIQEHFQVVTDFLASLQDSADPWWAVEQVVRGMAKRQIKDRAFKTMIHQHSNLIETTSQAKRGIDPAIQALIDRAQAAGLVRPDLRAGDLSALLAGLPIGDDQAEQRERYLLIVLQGIKSENA</sequence>
<name>A9B303_HERA2</name>
<dbReference type="Gene3D" id="1.10.357.10">
    <property type="entry name" value="Tetracycline Repressor, domain 2"/>
    <property type="match status" value="1"/>
</dbReference>
<keyword evidence="2 4" id="KW-0238">DNA-binding</keyword>
<dbReference type="EMBL" id="CP000875">
    <property type="protein sequence ID" value="ABX07466.1"/>
    <property type="molecule type" value="Genomic_DNA"/>
</dbReference>